<comment type="function">
    <text evidence="4 5">Required for flagellar hook formation. May act as a scaffolding protein.</text>
</comment>
<evidence type="ECO:0000256" key="1">
    <source>
        <dbReference type="ARBA" id="ARBA00010577"/>
    </source>
</evidence>
<gene>
    <name evidence="8" type="primary">flgD</name>
    <name evidence="8" type="ORF">CMUC_0540</name>
</gene>
<sequence>MASVSDTTQKFTADKIADQKAAAKASRAQGTNPNAELDKDAFMKLLLTELQYQDPTNPMDTEKMLTQTSQLATLEMQGNTNSAMKELVSQLKSNSSMYALSSLGKMANIGDSVNLSEENKEIEIPLYFPNSAVRGVVEIKDSTSKVVRTIGLENMPAGVQKLKWDGLKNDGTRANAASYTVGVRYIDNSGASHTTAYGNYPVEAVKFVDGKAQVKIAGEYKPVDNIKEFYDTPAKQAYVQTPTPKEAPSAPVVPSTKPSSSEDAYSDAAEAEYNRLLNRG</sequence>
<evidence type="ECO:0000256" key="5">
    <source>
        <dbReference type="RuleBase" id="RU362076"/>
    </source>
</evidence>
<comment type="similarity">
    <text evidence="1 5">Belongs to the FlgD family.</text>
</comment>
<proteinExistence type="inferred from homology"/>
<dbReference type="Proteomes" id="UP000503264">
    <property type="component" value="Chromosome"/>
</dbReference>
<reference evidence="8 9" key="1">
    <citation type="submission" date="2016-07" db="EMBL/GenBank/DDBJ databases">
        <title>Comparative genomics of the Campylobacter concisus group.</title>
        <authorList>
            <person name="Miller W.G."/>
            <person name="Yee E."/>
            <person name="Chapman M.H."/>
            <person name="Huynh S."/>
            <person name="Bono J.L."/>
            <person name="On S.L.W."/>
            <person name="StLeger J."/>
            <person name="Foster G."/>
            <person name="Parker C.T."/>
        </authorList>
    </citation>
    <scope>NUCLEOTIDE SEQUENCE [LARGE SCALE GENOMIC DNA]</scope>
    <source>
        <strain evidence="8 9">CCUG 21559</strain>
    </source>
</reference>
<dbReference type="Gene3D" id="2.30.30.910">
    <property type="match status" value="1"/>
</dbReference>
<dbReference type="Pfam" id="PF13860">
    <property type="entry name" value="FlgD_ig"/>
    <property type="match status" value="1"/>
</dbReference>
<dbReference type="Pfam" id="PF03963">
    <property type="entry name" value="FlgD"/>
    <property type="match status" value="1"/>
</dbReference>
<feature type="region of interest" description="Disordered" evidence="6">
    <location>
        <begin position="1"/>
        <end position="35"/>
    </location>
</feature>
<name>A0A6G5QFJ9_9BACT</name>
<accession>A0A6G5QFJ9</accession>
<keyword evidence="3 5" id="KW-1005">Bacterial flagellum biogenesis</keyword>
<dbReference type="NCBIfam" id="NF009452">
    <property type="entry name" value="PRK12812.1"/>
    <property type="match status" value="1"/>
</dbReference>
<evidence type="ECO:0000313" key="8">
    <source>
        <dbReference type="EMBL" id="QCD44347.1"/>
    </source>
</evidence>
<dbReference type="EMBL" id="CP012542">
    <property type="protein sequence ID" value="QCD44347.1"/>
    <property type="molecule type" value="Genomic_DNA"/>
</dbReference>
<feature type="region of interest" description="Disordered" evidence="6">
    <location>
        <begin position="238"/>
        <end position="267"/>
    </location>
</feature>
<feature type="compositionally biased region" description="Polar residues" evidence="6">
    <location>
        <begin position="1"/>
        <end position="11"/>
    </location>
</feature>
<evidence type="ECO:0000259" key="7">
    <source>
        <dbReference type="Pfam" id="PF13860"/>
    </source>
</evidence>
<evidence type="ECO:0000256" key="4">
    <source>
        <dbReference type="ARBA" id="ARBA00024746"/>
    </source>
</evidence>
<keyword evidence="8" id="KW-0966">Cell projection</keyword>
<evidence type="ECO:0000313" key="9">
    <source>
        <dbReference type="Proteomes" id="UP000503264"/>
    </source>
</evidence>
<dbReference type="InterPro" id="IPR005648">
    <property type="entry name" value="FlgD"/>
</dbReference>
<dbReference type="InterPro" id="IPR025965">
    <property type="entry name" value="FlgD/Vpr_Ig-like"/>
</dbReference>
<organism evidence="8 9">
    <name type="scientific">Campylobacter mucosalis CCUG 21559</name>
    <dbReference type="NCBI Taxonomy" id="1032067"/>
    <lineage>
        <taxon>Bacteria</taxon>
        <taxon>Pseudomonadati</taxon>
        <taxon>Campylobacterota</taxon>
        <taxon>Epsilonproteobacteria</taxon>
        <taxon>Campylobacterales</taxon>
        <taxon>Campylobacteraceae</taxon>
        <taxon>Campylobacter</taxon>
    </lineage>
</organism>
<dbReference type="Gene3D" id="2.60.40.4070">
    <property type="match status" value="1"/>
</dbReference>
<feature type="compositionally biased region" description="Low complexity" evidence="6">
    <location>
        <begin position="19"/>
        <end position="29"/>
    </location>
</feature>
<dbReference type="RefSeq" id="WP_169753406.1">
    <property type="nucleotide sequence ID" value="NZ_CP012542.1"/>
</dbReference>
<keyword evidence="8" id="KW-0282">Flagellum</keyword>
<feature type="domain" description="FlgD/Vpr Ig-like" evidence="7">
    <location>
        <begin position="111"/>
        <end position="185"/>
    </location>
</feature>
<protein>
    <recommendedName>
        <fullName evidence="2 5">Basal-body rod modification protein FlgD</fullName>
    </recommendedName>
</protein>
<dbReference type="GO" id="GO:0044781">
    <property type="term" value="P:bacterial-type flagellum organization"/>
    <property type="evidence" value="ECO:0007669"/>
    <property type="project" value="UniProtKB-UniRule"/>
</dbReference>
<evidence type="ECO:0000256" key="2">
    <source>
        <dbReference type="ARBA" id="ARBA00016013"/>
    </source>
</evidence>
<keyword evidence="9" id="KW-1185">Reference proteome</keyword>
<dbReference type="AlphaFoldDB" id="A0A6G5QFJ9"/>
<evidence type="ECO:0000256" key="6">
    <source>
        <dbReference type="SAM" id="MobiDB-lite"/>
    </source>
</evidence>
<keyword evidence="8" id="KW-0969">Cilium</keyword>
<evidence type="ECO:0000256" key="3">
    <source>
        <dbReference type="ARBA" id="ARBA00022795"/>
    </source>
</evidence>